<dbReference type="Proteomes" id="UP000434582">
    <property type="component" value="Unassembled WGS sequence"/>
</dbReference>
<keyword evidence="14" id="KW-1185">Reference proteome</keyword>
<dbReference type="EMBL" id="WIVE01000004">
    <property type="protein sequence ID" value="MQX35417.1"/>
    <property type="molecule type" value="Genomic_DNA"/>
</dbReference>
<keyword evidence="6" id="KW-1015">Disulfide bond</keyword>
<evidence type="ECO:0000256" key="3">
    <source>
        <dbReference type="ARBA" id="ARBA00022827"/>
    </source>
</evidence>
<dbReference type="InterPro" id="IPR023753">
    <property type="entry name" value="FAD/NAD-binding_dom"/>
</dbReference>
<evidence type="ECO:0000313" key="13">
    <source>
        <dbReference type="EMBL" id="MQX35417.1"/>
    </source>
</evidence>
<dbReference type="GO" id="GO:0050660">
    <property type="term" value="F:flavin adenine dinucleotide binding"/>
    <property type="evidence" value="ECO:0007669"/>
    <property type="project" value="TreeGrafter"/>
</dbReference>
<keyword evidence="3 8" id="KW-0274">FAD</keyword>
<dbReference type="SUPFAM" id="SSF51905">
    <property type="entry name" value="FAD/NAD(P)-binding domain"/>
    <property type="match status" value="1"/>
</dbReference>
<dbReference type="FunFam" id="3.30.390.30:FF:000001">
    <property type="entry name" value="Dihydrolipoyl dehydrogenase"/>
    <property type="match status" value="1"/>
</dbReference>
<evidence type="ECO:0000256" key="7">
    <source>
        <dbReference type="ARBA" id="ARBA00023284"/>
    </source>
</evidence>
<dbReference type="Gene3D" id="3.50.50.60">
    <property type="entry name" value="FAD/NAD(P)-binding domain"/>
    <property type="match status" value="2"/>
</dbReference>
<dbReference type="AlphaFoldDB" id="A0A7X1ZDJ9"/>
<organism evidence="13 14">
    <name type="scientific">Roseospira navarrensis</name>
    <dbReference type="NCBI Taxonomy" id="140058"/>
    <lineage>
        <taxon>Bacteria</taxon>
        <taxon>Pseudomonadati</taxon>
        <taxon>Pseudomonadota</taxon>
        <taxon>Alphaproteobacteria</taxon>
        <taxon>Rhodospirillales</taxon>
        <taxon>Rhodospirillaceae</taxon>
        <taxon>Roseospira</taxon>
    </lineage>
</organism>
<feature type="binding site" evidence="8">
    <location>
        <position position="206"/>
    </location>
    <ligand>
        <name>NAD(+)</name>
        <dbReference type="ChEBI" id="CHEBI:57540"/>
    </ligand>
</feature>
<comment type="cofactor">
    <cofactor evidence="8">
        <name>FAD</name>
        <dbReference type="ChEBI" id="CHEBI:57692"/>
    </cofactor>
    <text evidence="8">Binds 1 FAD per subunit.</text>
</comment>
<evidence type="ECO:0000259" key="12">
    <source>
        <dbReference type="Pfam" id="PF07992"/>
    </source>
</evidence>
<evidence type="ECO:0000256" key="5">
    <source>
        <dbReference type="ARBA" id="ARBA00023002"/>
    </source>
</evidence>
<keyword evidence="2 10" id="KW-0285">Flavoprotein</keyword>
<evidence type="ECO:0000256" key="8">
    <source>
        <dbReference type="PIRSR" id="PIRSR000350-3"/>
    </source>
</evidence>
<dbReference type="SUPFAM" id="SSF55424">
    <property type="entry name" value="FAD/NAD-linked reductases, dimerisation (C-terminal) domain"/>
    <property type="match status" value="1"/>
</dbReference>
<dbReference type="InterPro" id="IPR036188">
    <property type="entry name" value="FAD/NAD-bd_sf"/>
</dbReference>
<dbReference type="InterPro" id="IPR012999">
    <property type="entry name" value="Pyr_OxRdtase_I_AS"/>
</dbReference>
<keyword evidence="5 10" id="KW-0560">Oxidoreductase</keyword>
<feature type="disulfide bond" description="Redox-active" evidence="9">
    <location>
        <begin position="48"/>
        <end position="53"/>
    </location>
</feature>
<dbReference type="InterPro" id="IPR001100">
    <property type="entry name" value="Pyr_nuc-diS_OxRdtase"/>
</dbReference>
<protein>
    <submittedName>
        <fullName evidence="13">Dihydrolipoamide dehydrogenase</fullName>
    </submittedName>
</protein>
<evidence type="ECO:0000256" key="1">
    <source>
        <dbReference type="ARBA" id="ARBA00007532"/>
    </source>
</evidence>
<dbReference type="RefSeq" id="WP_153340890.1">
    <property type="nucleotide sequence ID" value="NZ_WIVE01000004.1"/>
</dbReference>
<dbReference type="PROSITE" id="PS00076">
    <property type="entry name" value="PYRIDINE_REDOX_1"/>
    <property type="match status" value="1"/>
</dbReference>
<keyword evidence="8" id="KW-0547">Nucleotide-binding</keyword>
<dbReference type="GO" id="GO:0003955">
    <property type="term" value="F:NAD(P)H dehydrogenase (quinone) activity"/>
    <property type="evidence" value="ECO:0007669"/>
    <property type="project" value="TreeGrafter"/>
</dbReference>
<dbReference type="PRINTS" id="PR00368">
    <property type="entry name" value="FADPNR"/>
</dbReference>
<feature type="domain" description="FAD/NAD(P)-binding" evidence="12">
    <location>
        <begin position="12"/>
        <end position="328"/>
    </location>
</feature>
<dbReference type="PANTHER" id="PTHR43014:SF2">
    <property type="entry name" value="MERCURIC REDUCTASE"/>
    <property type="match status" value="1"/>
</dbReference>
<evidence type="ECO:0000256" key="6">
    <source>
        <dbReference type="ARBA" id="ARBA00023157"/>
    </source>
</evidence>
<accession>A0A7X1ZDJ9</accession>
<dbReference type="InterPro" id="IPR004099">
    <property type="entry name" value="Pyr_nucl-diS_OxRdtase_dimer"/>
</dbReference>
<feature type="binding site" evidence="8">
    <location>
        <position position="273"/>
    </location>
    <ligand>
        <name>NAD(+)</name>
        <dbReference type="ChEBI" id="CHEBI:57540"/>
    </ligand>
</feature>
<dbReference type="PIRSF" id="PIRSF000350">
    <property type="entry name" value="Mercury_reductase_MerA"/>
    <property type="match status" value="1"/>
</dbReference>
<evidence type="ECO:0000256" key="2">
    <source>
        <dbReference type="ARBA" id="ARBA00022630"/>
    </source>
</evidence>
<evidence type="ECO:0000256" key="10">
    <source>
        <dbReference type="RuleBase" id="RU003691"/>
    </source>
</evidence>
<keyword evidence="8" id="KW-0520">NAD</keyword>
<feature type="binding site" evidence="8">
    <location>
        <begin position="183"/>
        <end position="190"/>
    </location>
    <ligand>
        <name>NAD(+)</name>
        <dbReference type="ChEBI" id="CHEBI:57540"/>
    </ligand>
</feature>
<keyword evidence="4" id="KW-0521">NADP</keyword>
<sequence length="481" mass="50922">MTGNSRGPLRPDLCVIGAGAAGLTVAAGGAQMGASVVLIEKGEMGGDCLNVGCVPSKALLAAGAAAQAARDAGRFGVRLPEPEIDFPAVMAHMRDVIAGIAPMDSVERFEGLGVTVLHDRARFVDARTVETDDGTRIRARRFVVATGSRPAVPPIPGLETVPYLTNETVFGLTERPAHLLILGGGPIGCELAQAFRRLGTRVTLVEGGRILGRDDPDLTAVVRDRLTGEGVDLREGWRAGPVAPTDAGVRVHLSDRAGRETAVDGSHLLVALGRQPVTDTLDLNGGHIGHTEKGITVDEGLRTSNRRVYAIGDVAGGPQFTHVAGYHGALVLKSALFRLPIKASATPIPHVTYTDPELAAVGLSEAQARERHGDGIRVLRWTFEDNDRARCERATEGFVKLVTDRRGRLLGVGIVGRHAGEVLAPWILALHKRMKAGALATMVAPYPTLSETTKRTAGSYFTPGLFSGRTQRLVRLLARLG</sequence>
<evidence type="ECO:0000256" key="4">
    <source>
        <dbReference type="ARBA" id="ARBA00022857"/>
    </source>
</evidence>
<evidence type="ECO:0000313" key="14">
    <source>
        <dbReference type="Proteomes" id="UP000434582"/>
    </source>
</evidence>
<dbReference type="PANTHER" id="PTHR43014">
    <property type="entry name" value="MERCURIC REDUCTASE"/>
    <property type="match status" value="1"/>
</dbReference>
<dbReference type="Gene3D" id="3.30.390.30">
    <property type="match status" value="1"/>
</dbReference>
<evidence type="ECO:0000259" key="11">
    <source>
        <dbReference type="Pfam" id="PF02852"/>
    </source>
</evidence>
<dbReference type="PRINTS" id="PR00411">
    <property type="entry name" value="PNDRDTASEI"/>
</dbReference>
<dbReference type="OrthoDB" id="9764616at2"/>
<feature type="binding site" evidence="8">
    <location>
        <position position="57"/>
    </location>
    <ligand>
        <name>FAD</name>
        <dbReference type="ChEBI" id="CHEBI:57692"/>
    </ligand>
</feature>
<comment type="caution">
    <text evidence="13">The sequence shown here is derived from an EMBL/GenBank/DDBJ whole genome shotgun (WGS) entry which is preliminary data.</text>
</comment>
<dbReference type="GO" id="GO:0016668">
    <property type="term" value="F:oxidoreductase activity, acting on a sulfur group of donors, NAD(P) as acceptor"/>
    <property type="evidence" value="ECO:0007669"/>
    <property type="project" value="InterPro"/>
</dbReference>
<comment type="similarity">
    <text evidence="1 10">Belongs to the class-I pyridine nucleotide-disulfide oxidoreductase family.</text>
</comment>
<feature type="binding site" evidence="8">
    <location>
        <begin position="146"/>
        <end position="148"/>
    </location>
    <ligand>
        <name>FAD</name>
        <dbReference type="ChEBI" id="CHEBI:57692"/>
    </ligand>
</feature>
<dbReference type="Pfam" id="PF02852">
    <property type="entry name" value="Pyr_redox_dim"/>
    <property type="match status" value="1"/>
</dbReference>
<gene>
    <name evidence="13" type="ORF">GHC57_02680</name>
</gene>
<evidence type="ECO:0000256" key="9">
    <source>
        <dbReference type="PIRSR" id="PIRSR000350-4"/>
    </source>
</evidence>
<name>A0A7X1ZDJ9_9PROT</name>
<dbReference type="Pfam" id="PF07992">
    <property type="entry name" value="Pyr_redox_2"/>
    <property type="match status" value="1"/>
</dbReference>
<keyword evidence="7 10" id="KW-0676">Redox-active center</keyword>
<reference evidence="13 14" key="1">
    <citation type="submission" date="2019-10" db="EMBL/GenBank/DDBJ databases">
        <title>Draft whole-genome sequence of the purple nonsulfur photosynthetic bacterium Roseospira navarrensis DSM 15114.</title>
        <authorList>
            <person name="Kyndt J.A."/>
            <person name="Meyer T.E."/>
        </authorList>
    </citation>
    <scope>NUCLEOTIDE SEQUENCE [LARGE SCALE GENOMIC DNA]</scope>
    <source>
        <strain evidence="13 14">DSM 15114</strain>
    </source>
</reference>
<feature type="domain" description="Pyridine nucleotide-disulphide oxidoreductase dimerisation" evidence="11">
    <location>
        <begin position="348"/>
        <end position="455"/>
    </location>
</feature>
<dbReference type="InterPro" id="IPR016156">
    <property type="entry name" value="FAD/NAD-linked_Rdtase_dimer_sf"/>
</dbReference>
<proteinExistence type="inferred from homology"/>
<feature type="binding site" evidence="8">
    <location>
        <position position="313"/>
    </location>
    <ligand>
        <name>FAD</name>
        <dbReference type="ChEBI" id="CHEBI:57692"/>
    </ligand>
</feature>